<gene>
    <name evidence="1" type="ORF">BJ970_005978</name>
</gene>
<evidence type="ECO:0000313" key="1">
    <source>
        <dbReference type="EMBL" id="MBB5158379.1"/>
    </source>
</evidence>
<name>A0A840QI65_9PSEU</name>
<dbReference type="AlphaFoldDB" id="A0A840QI65"/>
<dbReference type="EMBL" id="JACHIW010000002">
    <property type="protein sequence ID" value="MBB5158379.1"/>
    <property type="molecule type" value="Genomic_DNA"/>
</dbReference>
<dbReference type="Proteomes" id="UP000584374">
    <property type="component" value="Unassembled WGS sequence"/>
</dbReference>
<protein>
    <submittedName>
        <fullName evidence="1">Uncharacterized protein</fullName>
    </submittedName>
</protein>
<dbReference type="RefSeq" id="WP_184730110.1">
    <property type="nucleotide sequence ID" value="NZ_JACHIW010000002.1"/>
</dbReference>
<proteinExistence type="predicted"/>
<sequence length="108" mass="10991">MESGTPSRWEDVNATAEMIAQAGRKLEGSARGVGQTPVEVTAAREALLVVTAAGARLARQLDVLASAYESSNVAEPSTVHVALDQAAAAAEDLGNCAKVAAQAIDGDE</sequence>
<evidence type="ECO:0000313" key="2">
    <source>
        <dbReference type="Proteomes" id="UP000584374"/>
    </source>
</evidence>
<comment type="caution">
    <text evidence="1">The sequence shown here is derived from an EMBL/GenBank/DDBJ whole genome shotgun (WGS) entry which is preliminary data.</text>
</comment>
<keyword evidence="2" id="KW-1185">Reference proteome</keyword>
<accession>A0A840QI65</accession>
<reference evidence="1 2" key="1">
    <citation type="submission" date="2020-08" db="EMBL/GenBank/DDBJ databases">
        <title>Sequencing the genomes of 1000 actinobacteria strains.</title>
        <authorList>
            <person name="Klenk H.-P."/>
        </authorList>
    </citation>
    <scope>NUCLEOTIDE SEQUENCE [LARGE SCALE GENOMIC DNA]</scope>
    <source>
        <strain evidence="1 2">DSM 45584</strain>
    </source>
</reference>
<organism evidence="1 2">
    <name type="scientific">Saccharopolyspora phatthalungensis</name>
    <dbReference type="NCBI Taxonomy" id="664693"/>
    <lineage>
        <taxon>Bacteria</taxon>
        <taxon>Bacillati</taxon>
        <taxon>Actinomycetota</taxon>
        <taxon>Actinomycetes</taxon>
        <taxon>Pseudonocardiales</taxon>
        <taxon>Pseudonocardiaceae</taxon>
        <taxon>Saccharopolyspora</taxon>
    </lineage>
</organism>